<proteinExistence type="inferred from homology"/>
<reference evidence="8 9" key="1">
    <citation type="submission" date="2015-09" db="EMBL/GenBank/DDBJ databases">
        <authorList>
            <consortium name="Pathogen Informatics"/>
        </authorList>
    </citation>
    <scope>NUCLEOTIDE SEQUENCE [LARGE SCALE GENOMIC DNA]</scope>
    <source>
        <strain evidence="8 9">2789STDY5608863</strain>
    </source>
</reference>
<feature type="domain" description="ABC3 transporter permease C-terminal" evidence="7">
    <location>
        <begin position="62"/>
        <end position="177"/>
    </location>
</feature>
<gene>
    <name evidence="8" type="ORF">ERS852420_03187</name>
</gene>
<feature type="transmembrane region" description="Helical" evidence="6">
    <location>
        <begin position="637"/>
        <end position="658"/>
    </location>
</feature>
<keyword evidence="6" id="KW-0813">Transport</keyword>
<feature type="transmembrane region" description="Helical" evidence="6">
    <location>
        <begin position="159"/>
        <end position="179"/>
    </location>
</feature>
<dbReference type="GO" id="GO:0005886">
    <property type="term" value="C:plasma membrane"/>
    <property type="evidence" value="ECO:0007669"/>
    <property type="project" value="UniProtKB-SubCell"/>
</dbReference>
<evidence type="ECO:0000313" key="8">
    <source>
        <dbReference type="EMBL" id="CUN17124.1"/>
    </source>
</evidence>
<feature type="transmembrane region" description="Helical" evidence="6">
    <location>
        <begin position="106"/>
        <end position="139"/>
    </location>
</feature>
<keyword evidence="3 6" id="KW-0812">Transmembrane</keyword>
<dbReference type="PIRSF" id="PIRSF018968">
    <property type="entry name" value="ABC_permease_BceB"/>
    <property type="match status" value="1"/>
</dbReference>
<dbReference type="GO" id="GO:0055085">
    <property type="term" value="P:transmembrane transport"/>
    <property type="evidence" value="ECO:0007669"/>
    <property type="project" value="UniProtKB-UniRule"/>
</dbReference>
<accession>A0A173UQN7</accession>
<organism evidence="8 9">
    <name type="scientific">Roseburia faecis</name>
    <dbReference type="NCBI Taxonomy" id="301302"/>
    <lineage>
        <taxon>Bacteria</taxon>
        <taxon>Bacillati</taxon>
        <taxon>Bacillota</taxon>
        <taxon>Clostridia</taxon>
        <taxon>Lachnospirales</taxon>
        <taxon>Lachnospiraceae</taxon>
        <taxon>Roseburia</taxon>
    </lineage>
</organism>
<evidence type="ECO:0000256" key="1">
    <source>
        <dbReference type="ARBA" id="ARBA00004651"/>
    </source>
</evidence>
<feature type="transmembrane region" description="Helical" evidence="6">
    <location>
        <begin position="542"/>
        <end position="569"/>
    </location>
</feature>
<evidence type="ECO:0000256" key="3">
    <source>
        <dbReference type="ARBA" id="ARBA00022692"/>
    </source>
</evidence>
<dbReference type="Pfam" id="PF02687">
    <property type="entry name" value="FtsX"/>
    <property type="match status" value="1"/>
</dbReference>
<dbReference type="Proteomes" id="UP000095495">
    <property type="component" value="Unassembled WGS sequence"/>
</dbReference>
<evidence type="ECO:0000313" key="9">
    <source>
        <dbReference type="Proteomes" id="UP000095495"/>
    </source>
</evidence>
<comment type="subcellular location">
    <subcellularLocation>
        <location evidence="1 6">Cell membrane</location>
        <topology evidence="1 6">Multi-pass membrane protein</topology>
    </subcellularLocation>
</comment>
<dbReference type="AlphaFoldDB" id="A0A173UQN7"/>
<keyword evidence="4 6" id="KW-1133">Transmembrane helix</keyword>
<feature type="transmembrane region" description="Helical" evidence="6">
    <location>
        <begin position="200"/>
        <end position="220"/>
    </location>
</feature>
<keyword evidence="2 6" id="KW-1003">Cell membrane</keyword>
<sequence>MNNLYVRLAKNNLKNNKSLYVPYMVAGMITVLMFYIMMFINNSAGLEKMRGAYYITTIMSFGVIVVGVFSYIYIFYTNSFISKRRKKEMGIYNILGMEKRHIAKVLAIETVFTAFVSIVGGIVAGILFSKLALMLIYRILGIQVTIEFSVPPSAVKNTVLVFGILYMMTLFYNLMQMKLANPVELLRGSSVGEKEPKTKWLMAILGVVCLGAGYAIAITTEQPMKVISLFFVAVLLVIAGTYMLFTAGSIAVLKLLRKTHGFYYKKKHFIAVSTMMYRMKQNAAGLASICILSTMVMVMVSTTVCMFVGFDDEINILYPYEINVQTGYSEVKENVSEQSSDIIQFIEDTGTNVTDSESYSYLNFAMTLEKDSLTIGQKPTNASLYFLTRDNFLRMDHTLTEADVPKVEAGKILIFREKRFQSTKTLRGDQIQILGETFTVQQNGYCKNRSNGGAISFMDGVYYIVVDHMQTLQKLQKLAIAEANTENVSAYAYENVLGINITGTETEKIACSGNVENYSSGEKYGVVWRRVRGRAVNRKELLALYGGFFFLGIFLGTVFLAVTVMIIFYKQVSEGYEDKERYRIMEQVGMSNVEVKSAIETQIRMVFFLPIVVAVLHVVAAFPLIRRVLSLLIMDSGQLFVWCLVTTVLAFAVIYYVVFRITSKIYYRIVGNQVR</sequence>
<dbReference type="InterPro" id="IPR027022">
    <property type="entry name" value="ABC_permease_BceB-typ"/>
</dbReference>
<dbReference type="PANTHER" id="PTHR46795:SF3">
    <property type="entry name" value="ABC TRANSPORTER PERMEASE"/>
    <property type="match status" value="1"/>
</dbReference>
<dbReference type="InterPro" id="IPR003838">
    <property type="entry name" value="ABC3_permease_C"/>
</dbReference>
<name>A0A173UQN7_9FIRM</name>
<evidence type="ECO:0000256" key="6">
    <source>
        <dbReference type="PIRNR" id="PIRNR018968"/>
    </source>
</evidence>
<evidence type="ECO:0000256" key="4">
    <source>
        <dbReference type="ARBA" id="ARBA00022989"/>
    </source>
</evidence>
<dbReference type="InterPro" id="IPR052536">
    <property type="entry name" value="ABC-4_Integral_Memb_Prot"/>
</dbReference>
<feature type="transmembrane region" description="Helical" evidence="6">
    <location>
        <begin position="20"/>
        <end position="40"/>
    </location>
</feature>
<keyword evidence="5 6" id="KW-0472">Membrane</keyword>
<protein>
    <submittedName>
        <fullName evidence="8">FtsX-like permease family</fullName>
    </submittedName>
</protein>
<feature type="transmembrane region" description="Helical" evidence="6">
    <location>
        <begin position="226"/>
        <end position="256"/>
    </location>
</feature>
<dbReference type="PANTHER" id="PTHR46795">
    <property type="entry name" value="ABC TRANSPORTER PERMEASE-RELATED-RELATED"/>
    <property type="match status" value="1"/>
</dbReference>
<evidence type="ECO:0000259" key="7">
    <source>
        <dbReference type="Pfam" id="PF02687"/>
    </source>
</evidence>
<feature type="transmembrane region" description="Helical" evidence="6">
    <location>
        <begin position="52"/>
        <end position="76"/>
    </location>
</feature>
<feature type="transmembrane region" description="Helical" evidence="6">
    <location>
        <begin position="283"/>
        <end position="310"/>
    </location>
</feature>
<dbReference type="RefSeq" id="WP_055264118.1">
    <property type="nucleotide sequence ID" value="NZ_CYXV01000017.1"/>
</dbReference>
<evidence type="ECO:0000256" key="5">
    <source>
        <dbReference type="ARBA" id="ARBA00023136"/>
    </source>
</evidence>
<dbReference type="EMBL" id="CYXV01000017">
    <property type="protein sequence ID" value="CUN17124.1"/>
    <property type="molecule type" value="Genomic_DNA"/>
</dbReference>
<comment type="similarity">
    <text evidence="6">Belongs to the ABC-4 integral membrane protein family.</text>
</comment>
<feature type="transmembrane region" description="Helical" evidence="6">
    <location>
        <begin position="606"/>
        <end position="625"/>
    </location>
</feature>
<evidence type="ECO:0000256" key="2">
    <source>
        <dbReference type="ARBA" id="ARBA00022475"/>
    </source>
</evidence>